<gene>
    <name evidence="1" type="ORF">D7V88_23190</name>
</gene>
<keyword evidence="2" id="KW-1185">Reference proteome</keyword>
<evidence type="ECO:0000313" key="1">
    <source>
        <dbReference type="EMBL" id="RKG83898.1"/>
    </source>
</evidence>
<comment type="caution">
    <text evidence="1">The sequence shown here is derived from an EMBL/GenBank/DDBJ whole genome shotgun (WGS) entry which is preliminary data.</text>
</comment>
<dbReference type="EMBL" id="RAVZ01000169">
    <property type="protein sequence ID" value="RKG83898.1"/>
    <property type="molecule type" value="Genomic_DNA"/>
</dbReference>
<organism evidence="1 2">
    <name type="scientific">Corallococcus terminator</name>
    <dbReference type="NCBI Taxonomy" id="2316733"/>
    <lineage>
        <taxon>Bacteria</taxon>
        <taxon>Pseudomonadati</taxon>
        <taxon>Myxococcota</taxon>
        <taxon>Myxococcia</taxon>
        <taxon>Myxococcales</taxon>
        <taxon>Cystobacterineae</taxon>
        <taxon>Myxococcaceae</taxon>
        <taxon>Corallococcus</taxon>
    </lineage>
</organism>
<protein>
    <submittedName>
        <fullName evidence="1">Uncharacterized protein</fullName>
    </submittedName>
</protein>
<dbReference type="Proteomes" id="UP000268094">
    <property type="component" value="Unassembled WGS sequence"/>
</dbReference>
<dbReference type="RefSeq" id="WP_120542831.1">
    <property type="nucleotide sequence ID" value="NZ_RAVZ01000169.1"/>
</dbReference>
<evidence type="ECO:0000313" key="2">
    <source>
        <dbReference type="Proteomes" id="UP000268094"/>
    </source>
</evidence>
<name>A0A3A8IMH3_9BACT</name>
<sequence length="159" mass="17788">MEATRVGRALLKARKFFHAPEEKPPATMVDLTLPALSLPLERIALVVCVLARERAPELLEGLVDAEAGRALRHLERFAAMPSALRQAKVAVEFGERADSANRLTALLDAVPDALRREVFRRLPPYHRSRFPQLDVEAPTEEPAQVLVALAERRIREATR</sequence>
<reference evidence="2" key="1">
    <citation type="submission" date="2018-09" db="EMBL/GenBank/DDBJ databases">
        <authorList>
            <person name="Livingstone P.G."/>
            <person name="Whitworth D.E."/>
        </authorList>
    </citation>
    <scope>NUCLEOTIDE SEQUENCE [LARGE SCALE GENOMIC DNA]</scope>
    <source>
        <strain evidence="2">CA054A</strain>
    </source>
</reference>
<accession>A0A3A8IMH3</accession>
<dbReference type="AlphaFoldDB" id="A0A3A8IMH3"/>
<dbReference type="OrthoDB" id="5382905at2"/>
<proteinExistence type="predicted"/>